<feature type="domain" description="Glycosyl hydrolase family 95 N-terminal" evidence="1">
    <location>
        <begin position="216"/>
        <end position="381"/>
    </location>
</feature>
<dbReference type="Pfam" id="PF14498">
    <property type="entry name" value="Glyco_hyd_65N_2"/>
    <property type="match status" value="1"/>
</dbReference>
<feature type="domain" description="Glycosyl hydrolase family 95 catalytic" evidence="3">
    <location>
        <begin position="510"/>
        <end position="700"/>
    </location>
</feature>
<evidence type="ECO:0000313" key="4">
    <source>
        <dbReference type="EMBL" id="WZO35095.1"/>
    </source>
</evidence>
<feature type="domain" description="Glycosyl hydrolase family 95 catalytic" evidence="3">
    <location>
        <begin position="781"/>
        <end position="955"/>
    </location>
</feature>
<sequence length="1178" mass="126432">MHYDMSFEGDVLKDVSGRGLDARLVGLSAADFVTEGDDHALKFNGTGYVELPNFIGSEQAVVIELRYQVGTRNNEGLFSTGTSSSQNHLRFHPLVTGQAVWESRFGSRWAKIQGPVTYASGAYATSTAVLKNDGSYDAYVNGALLGSATMGTTAPQLNNGTAVFGYLGRPVWATDPYFTGTVTDVIVRKQVSTPPPPSTNSKVVSTTFPTKSLNARTWWRAGMVTGNGENGAVIAGNPLADSIIYQNMALNMPTNDKRETPDLASYLPGVRQQLFNGQDPRIDSSWALQFDYTYHPAHELNLRPKASGALAGNWRWTDYETGEVGVNYVDAQGEWERTTFASRPDNVVVTRLSSSSTGAKVNLDFDIAPIDEMAVENGTLNTELRYKQFVDPEGDYIGQVAHYPSFANSELKDGGFAGVTYVVIKGGEKAPYEVAKPLGARAVPGSKYYGISITEADEVFLITKSARDKNLGAIEEFAAQQDFAVVDKLREDIQAVISKPEYVVGGALDYDALLAPHAAVQGEEFDAVKLDLPGADADAALTNEALIAKQQQNAGALNPAMVERAFNAGRYATISSSGFSTPRLGGMWTGAWNSAWQADWTTDANVNLQIAGANIGNLPTQIEGYANFILRIAPDWETNAEKIYGMTDALLAPPRTDSDRAGLVHFTGNGGAYPFEYWNAGASWLILPLYEHWKTHGDARIPLADDIDVSSLASVLSLDETDLTAAELAVIEDRGYLRLVEDLLLPLLRKQSNFWEQFVDPQYYGDATQEARFQQGKTELATGEHYLLLPCYSPENRPLGGNSSIAINCTMDIAAARDGLRMTAEAEKYVNGGDSASASRIAGWEALSAKLPPATSDATGALREWSLSRYTEQHAHRHVSHAYFAWPAHDLTPEISKGLKIAMELRKSTAGDKQSGHGWLHMGLVDARLKNPEGTTESLLALLGGSAYYSSFTTNHNVNGASAYASDILNTVPTLLLETLVYSDEGKVDVLPALPAGMNAGSISGSMARTQAEVTNLEWDVDAGSATVTITSQREQTIEVSSGIPWASADIDGETVRNAGAPLKVSFDADESKTISFALGEPEPSELDVDVVVATRCVAGKVVVTPRVVNNDTVPAAIVIHTEFGEKSFASVAPGASVSGAFSTRQASIAGGEVVTTATAADRSLTSRTSTYEAVSCG</sequence>
<dbReference type="Gene3D" id="2.60.120.200">
    <property type="match status" value="1"/>
</dbReference>
<proteinExistence type="predicted"/>
<evidence type="ECO:0000259" key="1">
    <source>
        <dbReference type="Pfam" id="PF14498"/>
    </source>
</evidence>
<dbReference type="InterPro" id="IPR008928">
    <property type="entry name" value="6-hairpin_glycosidase_sf"/>
</dbReference>
<dbReference type="EMBL" id="CP151632">
    <property type="protein sequence ID" value="WZO35095.1"/>
    <property type="molecule type" value="Genomic_DNA"/>
</dbReference>
<dbReference type="SUPFAM" id="SSF49899">
    <property type="entry name" value="Concanavalin A-like lectins/glucanases"/>
    <property type="match status" value="1"/>
</dbReference>
<dbReference type="InterPro" id="IPR049053">
    <property type="entry name" value="AFCA-like_C"/>
</dbReference>
<feature type="domain" description="Alpha fucosidase A-like C-terminal" evidence="2">
    <location>
        <begin position="983"/>
        <end position="1074"/>
    </location>
</feature>
<dbReference type="PANTHER" id="PTHR31084:SF0">
    <property type="entry name" value="ALPHA-L-FUCOSIDASE 2"/>
    <property type="match status" value="1"/>
</dbReference>
<dbReference type="GO" id="GO:0004560">
    <property type="term" value="F:alpha-L-fucosidase activity"/>
    <property type="evidence" value="ECO:0007669"/>
    <property type="project" value="TreeGrafter"/>
</dbReference>
<organism evidence="4">
    <name type="scientific">Microbacterium sp. LWS13-1.2</name>
    <dbReference type="NCBI Taxonomy" id="3135264"/>
    <lineage>
        <taxon>Bacteria</taxon>
        <taxon>Bacillati</taxon>
        <taxon>Actinomycetota</taxon>
        <taxon>Actinomycetes</taxon>
        <taxon>Micrococcales</taxon>
        <taxon>Microbacteriaceae</taxon>
        <taxon>Microbacterium</taxon>
    </lineage>
</organism>
<dbReference type="InterPro" id="IPR054363">
    <property type="entry name" value="GH95_cat"/>
</dbReference>
<evidence type="ECO:0000259" key="2">
    <source>
        <dbReference type="Pfam" id="PF21307"/>
    </source>
</evidence>
<dbReference type="Pfam" id="PF21307">
    <property type="entry name" value="Glyco_hydro_95_C"/>
    <property type="match status" value="1"/>
</dbReference>
<protein>
    <submittedName>
        <fullName evidence="4">Glycoside hydrolase family 95 protein</fullName>
    </submittedName>
</protein>
<name>A0AAU6SE28_9MICO</name>
<evidence type="ECO:0000259" key="3">
    <source>
        <dbReference type="Pfam" id="PF22124"/>
    </source>
</evidence>
<dbReference type="InterPro" id="IPR027414">
    <property type="entry name" value="GH95_N_dom"/>
</dbReference>
<dbReference type="PANTHER" id="PTHR31084">
    <property type="entry name" value="ALPHA-L-FUCOSIDASE 2"/>
    <property type="match status" value="1"/>
</dbReference>
<dbReference type="Gene3D" id="1.50.10.10">
    <property type="match status" value="1"/>
</dbReference>
<reference evidence="4" key="1">
    <citation type="submission" date="2024-04" db="EMBL/GenBank/DDBJ databases">
        <authorList>
            <person name="Roder T."/>
            <person name="Oberhansli S."/>
            <person name="Kreuzer M."/>
        </authorList>
    </citation>
    <scope>NUCLEOTIDE SEQUENCE</scope>
    <source>
        <strain evidence="4">LWS13-1.2</strain>
    </source>
</reference>
<dbReference type="Pfam" id="PF22124">
    <property type="entry name" value="Glyco_hydro_95_cat"/>
    <property type="match status" value="2"/>
</dbReference>
<dbReference type="InterPro" id="IPR012341">
    <property type="entry name" value="6hp_glycosidase-like_sf"/>
</dbReference>
<dbReference type="Pfam" id="PF13385">
    <property type="entry name" value="Laminin_G_3"/>
    <property type="match status" value="1"/>
</dbReference>
<accession>A0AAU6SE28</accession>
<dbReference type="AlphaFoldDB" id="A0AAU6SE28"/>
<dbReference type="Gene3D" id="2.60.40.1180">
    <property type="entry name" value="Golgi alpha-mannosidase II"/>
    <property type="match status" value="1"/>
</dbReference>
<gene>
    <name evidence="4" type="ORF">MRBLWS13_002773</name>
</gene>
<dbReference type="GO" id="GO:0005975">
    <property type="term" value="P:carbohydrate metabolic process"/>
    <property type="evidence" value="ECO:0007669"/>
    <property type="project" value="InterPro"/>
</dbReference>
<dbReference type="InterPro" id="IPR013780">
    <property type="entry name" value="Glyco_hydro_b"/>
</dbReference>
<keyword evidence="4" id="KW-0378">Hydrolase</keyword>
<dbReference type="InterPro" id="IPR013320">
    <property type="entry name" value="ConA-like_dom_sf"/>
</dbReference>
<dbReference type="SUPFAM" id="SSF48208">
    <property type="entry name" value="Six-hairpin glycosidases"/>
    <property type="match status" value="1"/>
</dbReference>